<protein>
    <recommendedName>
        <fullName evidence="3">Phage protein</fullName>
    </recommendedName>
</protein>
<dbReference type="EMBL" id="WBMP01000005">
    <property type="protein sequence ID" value="KAE8546152.1"/>
    <property type="molecule type" value="Genomic_DNA"/>
</dbReference>
<name>A0A833JQD8_MARNT</name>
<gene>
    <name evidence="1" type="ORF">F6453_1398</name>
</gene>
<dbReference type="Proteomes" id="UP000469950">
    <property type="component" value="Unassembled WGS sequence"/>
</dbReference>
<reference evidence="1 2" key="1">
    <citation type="submission" date="2019-10" db="EMBL/GenBank/DDBJ databases">
        <title>Draft genome sequence of Marinobacter hydrocarbonoclasticus NCT7M from the microbiome of the marine copepod.</title>
        <authorList>
            <person name="Nuttall R."/>
            <person name="Sharma G."/>
            <person name="Moisander P."/>
        </authorList>
    </citation>
    <scope>NUCLEOTIDE SEQUENCE [LARGE SCALE GENOMIC DNA]</scope>
    <source>
        <strain evidence="1 2">NCT7M</strain>
    </source>
</reference>
<accession>A0A833JQD8</accession>
<proteinExistence type="predicted"/>
<sequence>MNWAQIKQKARDAVHGTFSVPGFYTDSGNTDLPISVRLHRKSAYIGDDYDEFSPGLFSEINRVIVDLREVTPQRGGVVRIPDFEDVEVTIENYRTQGEYYALCEVRT</sequence>
<evidence type="ECO:0000313" key="1">
    <source>
        <dbReference type="EMBL" id="KAE8546152.1"/>
    </source>
</evidence>
<comment type="caution">
    <text evidence="1">The sequence shown here is derived from an EMBL/GenBank/DDBJ whole genome shotgun (WGS) entry which is preliminary data.</text>
</comment>
<dbReference type="RefSeq" id="WP_153740388.1">
    <property type="nucleotide sequence ID" value="NZ_WBMP01000005.1"/>
</dbReference>
<evidence type="ECO:0008006" key="3">
    <source>
        <dbReference type="Google" id="ProtNLM"/>
    </source>
</evidence>
<organism evidence="1 2">
    <name type="scientific">Marinobacter nauticus</name>
    <name type="common">Marinobacter hydrocarbonoclasticus</name>
    <name type="synonym">Marinobacter aquaeolei</name>
    <dbReference type="NCBI Taxonomy" id="2743"/>
    <lineage>
        <taxon>Bacteria</taxon>
        <taxon>Pseudomonadati</taxon>
        <taxon>Pseudomonadota</taxon>
        <taxon>Gammaproteobacteria</taxon>
        <taxon>Pseudomonadales</taxon>
        <taxon>Marinobacteraceae</taxon>
        <taxon>Marinobacter</taxon>
    </lineage>
</organism>
<evidence type="ECO:0000313" key="2">
    <source>
        <dbReference type="Proteomes" id="UP000469950"/>
    </source>
</evidence>
<dbReference type="AlphaFoldDB" id="A0A833JQD8"/>